<dbReference type="PANTHER" id="PTHR43343">
    <property type="entry name" value="PEPTIDASE S12"/>
    <property type="match status" value="1"/>
</dbReference>
<feature type="domain" description="PDZ" evidence="7">
    <location>
        <begin position="301"/>
        <end position="402"/>
    </location>
</feature>
<dbReference type="InterPro" id="IPR043504">
    <property type="entry name" value="Peptidase_S1_PA_chymotrypsin"/>
</dbReference>
<dbReference type="InterPro" id="IPR036034">
    <property type="entry name" value="PDZ_sf"/>
</dbReference>
<gene>
    <name evidence="8" type="ORF">J2S02_001782</name>
</gene>
<dbReference type="EC" id="3.4.21.107" evidence="8"/>
<dbReference type="Gene3D" id="2.40.10.10">
    <property type="entry name" value="Trypsin-like serine proteases"/>
    <property type="match status" value="2"/>
</dbReference>
<keyword evidence="4" id="KW-0720">Serine protease</keyword>
<evidence type="ECO:0000313" key="8">
    <source>
        <dbReference type="EMBL" id="MDQ0225438.1"/>
    </source>
</evidence>
<keyword evidence="6" id="KW-0472">Membrane</keyword>
<dbReference type="Pfam" id="PF13180">
    <property type="entry name" value="PDZ_2"/>
    <property type="match status" value="1"/>
</dbReference>
<evidence type="ECO:0000259" key="7">
    <source>
        <dbReference type="PROSITE" id="PS50106"/>
    </source>
</evidence>
<dbReference type="Proteomes" id="UP001232245">
    <property type="component" value="Unassembled WGS sequence"/>
</dbReference>
<evidence type="ECO:0000256" key="6">
    <source>
        <dbReference type="SAM" id="Phobius"/>
    </source>
</evidence>
<evidence type="ECO:0000313" key="9">
    <source>
        <dbReference type="Proteomes" id="UP001232245"/>
    </source>
</evidence>
<comment type="caution">
    <text evidence="8">The sequence shown here is derived from an EMBL/GenBank/DDBJ whole genome shotgun (WGS) entry which is preliminary data.</text>
</comment>
<dbReference type="InterPro" id="IPR001478">
    <property type="entry name" value="PDZ"/>
</dbReference>
<proteinExistence type="inferred from homology"/>
<dbReference type="SUPFAM" id="SSF50156">
    <property type="entry name" value="PDZ domain-like"/>
    <property type="match status" value="1"/>
</dbReference>
<dbReference type="PROSITE" id="PS50106">
    <property type="entry name" value="PDZ"/>
    <property type="match status" value="1"/>
</dbReference>
<evidence type="ECO:0000256" key="5">
    <source>
        <dbReference type="SAM" id="MobiDB-lite"/>
    </source>
</evidence>
<keyword evidence="2 8" id="KW-0645">Protease</keyword>
<dbReference type="PRINTS" id="PR00834">
    <property type="entry name" value="PROTEASES2C"/>
</dbReference>
<dbReference type="Pfam" id="PF13365">
    <property type="entry name" value="Trypsin_2"/>
    <property type="match status" value="1"/>
</dbReference>
<dbReference type="InterPro" id="IPR001940">
    <property type="entry name" value="Peptidase_S1C"/>
</dbReference>
<evidence type="ECO:0000256" key="4">
    <source>
        <dbReference type="ARBA" id="ARBA00022825"/>
    </source>
</evidence>
<feature type="region of interest" description="Disordered" evidence="5">
    <location>
        <begin position="48"/>
        <end position="71"/>
    </location>
</feature>
<dbReference type="GO" id="GO:0008233">
    <property type="term" value="F:peptidase activity"/>
    <property type="evidence" value="ECO:0007669"/>
    <property type="project" value="UniProtKB-KW"/>
</dbReference>
<feature type="transmembrane region" description="Helical" evidence="6">
    <location>
        <begin position="26"/>
        <end position="46"/>
    </location>
</feature>
<keyword evidence="6" id="KW-1133">Transmembrane helix</keyword>
<dbReference type="SMART" id="SM00228">
    <property type="entry name" value="PDZ"/>
    <property type="match status" value="1"/>
</dbReference>
<dbReference type="EMBL" id="JAUSTZ010000003">
    <property type="protein sequence ID" value="MDQ0225438.1"/>
    <property type="molecule type" value="Genomic_DNA"/>
</dbReference>
<dbReference type="PANTHER" id="PTHR43343:SF3">
    <property type="entry name" value="PROTEASE DO-LIKE 8, CHLOROPLASTIC"/>
    <property type="match status" value="1"/>
</dbReference>
<keyword evidence="6" id="KW-0812">Transmembrane</keyword>
<dbReference type="InterPro" id="IPR051201">
    <property type="entry name" value="Chloro_Bact_Ser_Proteases"/>
</dbReference>
<name>A0ABT9Z1J1_9BACI</name>
<comment type="similarity">
    <text evidence="1">Belongs to the peptidase S1C family.</text>
</comment>
<dbReference type="SUPFAM" id="SSF50494">
    <property type="entry name" value="Trypsin-like serine proteases"/>
    <property type="match status" value="1"/>
</dbReference>
<keyword evidence="3 8" id="KW-0378">Hydrolase</keyword>
<reference evidence="8 9" key="1">
    <citation type="submission" date="2023-07" db="EMBL/GenBank/DDBJ databases">
        <title>Genomic Encyclopedia of Type Strains, Phase IV (KMG-IV): sequencing the most valuable type-strain genomes for metagenomic binning, comparative biology and taxonomic classification.</title>
        <authorList>
            <person name="Goeker M."/>
        </authorList>
    </citation>
    <scope>NUCLEOTIDE SEQUENCE [LARGE SCALE GENOMIC DNA]</scope>
    <source>
        <strain evidence="8 9">DSM 17723</strain>
    </source>
</reference>
<dbReference type="GO" id="GO:0006508">
    <property type="term" value="P:proteolysis"/>
    <property type="evidence" value="ECO:0007669"/>
    <property type="project" value="UniProtKB-KW"/>
</dbReference>
<protein>
    <submittedName>
        <fullName evidence="8">Serine protease Do</fullName>
        <ecNumber evidence="8">3.4.21.107</ecNumber>
    </submittedName>
</protein>
<dbReference type="RefSeq" id="WP_095297376.1">
    <property type="nucleotide sequence ID" value="NZ_CADEPK010000051.1"/>
</dbReference>
<sequence>MGYYDETDLTREHVKPTKQKKSIKPFFTSLLSGVVGGALVLGVTTYTNQQEEPKVSTDNASVETFEQTDDPDSAVVSTEKLSASSNSIADIVDSVSPAIVGITNLQSQNSGDIFGNFSQRSDSESVESGTGSGVIFKKEGNAGYVLTNNHVIEGAESIQVTLFNGDKVEAELVGADALTDIAVLKIDAKHVTVVADVGDSAALRTGEDVIAIGNPLGEEFTRTVTQGIISGVDRTIDVTTSDGNWALNVIQTDAAINPGNSGGPLINMSGEVIGINSLKISESGVEGLGFAIPSNDVIPIAEELMKNGKIQRPFIGVGLVEMSEVPEYYLRENMNLPENVKEGVIVGNVSPSSPADEAGLKQQDVIVAMNGEALSSASELRKYLYTETKIGEQVKLTVYRNGKKMDVTLKLTNRDATNA</sequence>
<evidence type="ECO:0000256" key="1">
    <source>
        <dbReference type="ARBA" id="ARBA00010541"/>
    </source>
</evidence>
<dbReference type="InterPro" id="IPR009003">
    <property type="entry name" value="Peptidase_S1_PA"/>
</dbReference>
<keyword evidence="9" id="KW-1185">Reference proteome</keyword>
<dbReference type="Gene3D" id="2.30.42.10">
    <property type="match status" value="1"/>
</dbReference>
<evidence type="ECO:0000256" key="2">
    <source>
        <dbReference type="ARBA" id="ARBA00022670"/>
    </source>
</evidence>
<accession>A0ABT9Z1J1</accession>
<feature type="compositionally biased region" description="Polar residues" evidence="5">
    <location>
        <begin position="56"/>
        <end position="65"/>
    </location>
</feature>
<evidence type="ECO:0000256" key="3">
    <source>
        <dbReference type="ARBA" id="ARBA00022801"/>
    </source>
</evidence>
<organism evidence="8 9">
    <name type="scientific">Metabacillus niabensis</name>
    <dbReference type="NCBI Taxonomy" id="324854"/>
    <lineage>
        <taxon>Bacteria</taxon>
        <taxon>Bacillati</taxon>
        <taxon>Bacillota</taxon>
        <taxon>Bacilli</taxon>
        <taxon>Bacillales</taxon>
        <taxon>Bacillaceae</taxon>
        <taxon>Metabacillus</taxon>
    </lineage>
</organism>